<dbReference type="GO" id="GO:0000166">
    <property type="term" value="F:nucleotide binding"/>
    <property type="evidence" value="ECO:0007669"/>
    <property type="project" value="InterPro"/>
</dbReference>
<evidence type="ECO:0000259" key="2">
    <source>
        <dbReference type="Pfam" id="PF22685"/>
    </source>
</evidence>
<dbReference type="InterPro" id="IPR036291">
    <property type="entry name" value="NAD(P)-bd_dom_sf"/>
</dbReference>
<accession>A0A9P4N6A9</accession>
<comment type="caution">
    <text evidence="3">The sequence shown here is derived from an EMBL/GenBank/DDBJ whole genome shotgun (WGS) entry which is preliminary data.</text>
</comment>
<organism evidence="3 4">
    <name type="scientific">Lojkania enalia</name>
    <dbReference type="NCBI Taxonomy" id="147567"/>
    <lineage>
        <taxon>Eukaryota</taxon>
        <taxon>Fungi</taxon>
        <taxon>Dikarya</taxon>
        <taxon>Ascomycota</taxon>
        <taxon>Pezizomycotina</taxon>
        <taxon>Dothideomycetes</taxon>
        <taxon>Pleosporomycetidae</taxon>
        <taxon>Pleosporales</taxon>
        <taxon>Pleosporales incertae sedis</taxon>
        <taxon>Lojkania</taxon>
    </lineage>
</organism>
<gene>
    <name evidence="3" type="ORF">CC78DRAFT_531023</name>
</gene>
<dbReference type="Pfam" id="PF22685">
    <property type="entry name" value="Gal80p_C-like"/>
    <property type="match status" value="1"/>
</dbReference>
<dbReference type="AlphaFoldDB" id="A0A9P4N6A9"/>
<dbReference type="SUPFAM" id="SSF55347">
    <property type="entry name" value="Glyceraldehyde-3-phosphate dehydrogenase-like, C-terminal domain"/>
    <property type="match status" value="1"/>
</dbReference>
<dbReference type="Proteomes" id="UP000800093">
    <property type="component" value="Unassembled WGS sequence"/>
</dbReference>
<protein>
    <submittedName>
        <fullName evidence="3">Oxidoreductase</fullName>
    </submittedName>
</protein>
<name>A0A9P4N6A9_9PLEO</name>
<dbReference type="OrthoDB" id="446809at2759"/>
<dbReference type="InterPro" id="IPR051317">
    <property type="entry name" value="Gfo/Idh/MocA_oxidoreduct"/>
</dbReference>
<proteinExistence type="predicted"/>
<evidence type="ECO:0000259" key="1">
    <source>
        <dbReference type="Pfam" id="PF01408"/>
    </source>
</evidence>
<dbReference type="Gene3D" id="3.40.50.720">
    <property type="entry name" value="NAD(P)-binding Rossmann-like Domain"/>
    <property type="match status" value="1"/>
</dbReference>
<evidence type="ECO:0000313" key="4">
    <source>
        <dbReference type="Proteomes" id="UP000800093"/>
    </source>
</evidence>
<keyword evidence="4" id="KW-1185">Reference proteome</keyword>
<dbReference type="Pfam" id="PF01408">
    <property type="entry name" value="GFO_IDH_MocA"/>
    <property type="match status" value="1"/>
</dbReference>
<dbReference type="PANTHER" id="PTHR43708">
    <property type="entry name" value="CONSERVED EXPRESSED OXIDOREDUCTASE (EUROFUNG)"/>
    <property type="match status" value="1"/>
</dbReference>
<feature type="domain" description="Gal80p-like C-terminal" evidence="2">
    <location>
        <begin position="144"/>
        <end position="299"/>
    </location>
</feature>
<dbReference type="Gene3D" id="3.30.360.10">
    <property type="entry name" value="Dihydrodipicolinate Reductase, domain 2"/>
    <property type="match status" value="1"/>
</dbReference>
<dbReference type="InterPro" id="IPR000683">
    <property type="entry name" value="Gfo/Idh/MocA-like_OxRdtase_N"/>
</dbReference>
<dbReference type="SUPFAM" id="SSF51735">
    <property type="entry name" value="NAD(P)-binding Rossmann-fold domains"/>
    <property type="match status" value="1"/>
</dbReference>
<dbReference type="PANTHER" id="PTHR43708:SF1">
    <property type="entry name" value="GALACTOSE_LACTOSE METABOLISM REGULATORY PROTEIN GAL80"/>
    <property type="match status" value="1"/>
</dbReference>
<dbReference type="EMBL" id="ML986593">
    <property type="protein sequence ID" value="KAF2267238.1"/>
    <property type="molecule type" value="Genomic_DNA"/>
</dbReference>
<reference evidence="4" key="1">
    <citation type="journal article" date="2020" name="Stud. Mycol.">
        <title>101 Dothideomycetes genomes: A test case for predicting lifestyles and emergence of pathogens.</title>
        <authorList>
            <person name="Haridas S."/>
            <person name="Albert R."/>
            <person name="Binder M."/>
            <person name="Bloem J."/>
            <person name="LaButti K."/>
            <person name="Salamov A."/>
            <person name="Andreopoulos B."/>
            <person name="Baker S."/>
            <person name="Barry K."/>
            <person name="Bills G."/>
            <person name="Bluhm B."/>
            <person name="Cannon C."/>
            <person name="Castanera R."/>
            <person name="Culley D."/>
            <person name="Daum C."/>
            <person name="Ezra D."/>
            <person name="Gonzalez J."/>
            <person name="Henrissat B."/>
            <person name="Kuo A."/>
            <person name="Liang C."/>
            <person name="Lipzen A."/>
            <person name="Lutzoni F."/>
            <person name="Magnuson J."/>
            <person name="Mondo S."/>
            <person name="Nolan M."/>
            <person name="Ohm R."/>
            <person name="Pangilinan J."/>
            <person name="Park H.-J."/>
            <person name="Ramirez L."/>
            <person name="Alfaro M."/>
            <person name="Sun H."/>
            <person name="Tritt A."/>
            <person name="Yoshinaga Y."/>
            <person name="Zwiers L.-H."/>
            <person name="Turgeon B."/>
            <person name="Goodwin S."/>
            <person name="Spatafora J."/>
            <person name="Crous P."/>
            <person name="Grigoriev I."/>
        </authorList>
    </citation>
    <scope>NUCLEOTIDE SEQUENCE [LARGE SCALE GENOMIC DNA]</scope>
    <source>
        <strain evidence="4">CBS 304.66</strain>
    </source>
</reference>
<feature type="domain" description="Gfo/Idh/MocA-like oxidoreductase N-terminal" evidence="1">
    <location>
        <begin position="24"/>
        <end position="137"/>
    </location>
</feature>
<sequence>MANTQPLRTAFIGLPSTAAYSWGSTVHLPALLSPTGRSKFRITALLNSSIPAAEAAIQRFGLDPSTKAYGSPEALAQDKDIDVVICNTRVDKHYKTILPSVKAGKDVYVEWPIASKIEEIREIVEEAKKSGGRVAVGLQRRWAPEVIKIREIIEEGKFGKVLSSEVRVFGGSGDRAAVNEAQKYFIERNVGGNLVTIILAHLLDFVCSAIGELEPGSVRTKFQRQRPNIGIKDMKSGKIVETVLSDVPDLLLLHGSFEQSLITAPSATLSLLLRRGQPFPGTPALSWSINLEKGELRLIGPSNASLTWGSKGGVSIQIHHYETDELEDVAWTLGENEREMSEAVVNISRVLYAFADGKPEGEGWLGLEEAARRAEQINSFLEEWVRRQA</sequence>
<dbReference type="InterPro" id="IPR055080">
    <property type="entry name" value="Gal80p-like_C"/>
</dbReference>
<evidence type="ECO:0000313" key="3">
    <source>
        <dbReference type="EMBL" id="KAF2267238.1"/>
    </source>
</evidence>